<protein>
    <submittedName>
        <fullName evidence="1">Predicted protein</fullName>
    </submittedName>
</protein>
<dbReference type="PANTHER" id="PTHR35567">
    <property type="entry name" value="MALATE DEHYDROGENASE (AFU_ORTHOLOGUE AFUA_2G13800)"/>
    <property type="match status" value="1"/>
</dbReference>
<proteinExistence type="predicted"/>
<keyword evidence="2" id="KW-1185">Reference proteome</keyword>
<sequence length="69" mass="7344">MQKVEEVDAPAPGNVKWLRLQPQSAGTTSGVKMVYRLSTVGGLAPASCEGRAAGEVVTVGYEAQYWIYA</sequence>
<dbReference type="PANTHER" id="PTHR35567:SF11">
    <property type="entry name" value="MALATE DEHYDROGENASE (AFU_ORTHOLOGUE AFUA_2G13800)"/>
    <property type="match status" value="1"/>
</dbReference>
<organism evidence="2">
    <name type="scientific">Leptosphaeria maculans (strain JN3 / isolate v23.1.3 / race Av1-4-5-6-7-8)</name>
    <name type="common">Blackleg fungus</name>
    <name type="synonym">Phoma lingam</name>
    <dbReference type="NCBI Taxonomy" id="985895"/>
    <lineage>
        <taxon>Eukaryota</taxon>
        <taxon>Fungi</taxon>
        <taxon>Dikarya</taxon>
        <taxon>Ascomycota</taxon>
        <taxon>Pezizomycotina</taxon>
        <taxon>Dothideomycetes</taxon>
        <taxon>Pleosporomycetidae</taxon>
        <taxon>Pleosporales</taxon>
        <taxon>Pleosporineae</taxon>
        <taxon>Leptosphaeriaceae</taxon>
        <taxon>Plenodomus</taxon>
        <taxon>Plenodomus lingam/Leptosphaeria maculans species complex</taxon>
    </lineage>
</organism>
<reference evidence="2" key="1">
    <citation type="journal article" date="2011" name="Nat. Commun.">
        <title>Effector diversification within compartments of the Leptosphaeria maculans genome affected by Repeat-Induced Point mutations.</title>
        <authorList>
            <person name="Rouxel T."/>
            <person name="Grandaubert J."/>
            <person name="Hane J.K."/>
            <person name="Hoede C."/>
            <person name="van de Wouw A.P."/>
            <person name="Couloux A."/>
            <person name="Dominguez V."/>
            <person name="Anthouard V."/>
            <person name="Bally P."/>
            <person name="Bourras S."/>
            <person name="Cozijnsen A.J."/>
            <person name="Ciuffetti L.M."/>
            <person name="Degrave A."/>
            <person name="Dilmaghani A."/>
            <person name="Duret L."/>
            <person name="Fudal I."/>
            <person name="Goodwin S.B."/>
            <person name="Gout L."/>
            <person name="Glaser N."/>
            <person name="Linglin J."/>
            <person name="Kema G.H.J."/>
            <person name="Lapalu N."/>
            <person name="Lawrence C.B."/>
            <person name="May K."/>
            <person name="Meyer M."/>
            <person name="Ollivier B."/>
            <person name="Poulain J."/>
            <person name="Schoch C.L."/>
            <person name="Simon A."/>
            <person name="Spatafora J.W."/>
            <person name="Stachowiak A."/>
            <person name="Turgeon B.G."/>
            <person name="Tyler B.M."/>
            <person name="Vincent D."/>
            <person name="Weissenbach J."/>
            <person name="Amselem J."/>
            <person name="Quesneville H."/>
            <person name="Oliver R.P."/>
            <person name="Wincker P."/>
            <person name="Balesdent M.-H."/>
            <person name="Howlett B.J."/>
        </authorList>
    </citation>
    <scope>NUCLEOTIDE SEQUENCE [LARGE SCALE GENOMIC DNA]</scope>
    <source>
        <strain evidence="2">JN3 / isolate v23.1.3 / race Av1-4-5-6-7-8</strain>
    </source>
</reference>
<accession>E4ZPH2</accession>
<dbReference type="eggNOG" id="ENOG502S85Z">
    <property type="taxonomic scope" value="Eukaryota"/>
</dbReference>
<dbReference type="InterPro" id="IPR021851">
    <property type="entry name" value="DUF3455"/>
</dbReference>
<gene>
    <name evidence="1" type="ORF">LEMA_uP040980.1</name>
</gene>
<dbReference type="AlphaFoldDB" id="E4ZPH2"/>
<evidence type="ECO:0000313" key="2">
    <source>
        <dbReference type="Proteomes" id="UP000002668"/>
    </source>
</evidence>
<dbReference type="InParanoid" id="E4ZPH2"/>
<dbReference type="EMBL" id="FP929105">
    <property type="protein sequence ID" value="CBX93197.1"/>
    <property type="molecule type" value="Genomic_DNA"/>
</dbReference>
<dbReference type="Pfam" id="PF11937">
    <property type="entry name" value="DUF3455"/>
    <property type="match status" value="1"/>
</dbReference>
<dbReference type="VEuPathDB" id="FungiDB:LEMA_uP040980.1"/>
<dbReference type="HOGENOM" id="CLU_2776382_0_0_1"/>
<dbReference type="GeneID" id="13282877"/>
<evidence type="ECO:0000313" key="1">
    <source>
        <dbReference type="EMBL" id="CBX93197.1"/>
    </source>
</evidence>
<name>E4ZPH2_LEPMJ</name>
<dbReference type="OrthoDB" id="1859733at2759"/>
<dbReference type="Proteomes" id="UP000002668">
    <property type="component" value="Genome"/>
</dbReference>